<proteinExistence type="inferred from homology"/>
<dbReference type="PANTHER" id="PTHR14614">
    <property type="entry name" value="HEPATOCELLULAR CARCINOMA-ASSOCIATED ANTIGEN"/>
    <property type="match status" value="1"/>
</dbReference>
<evidence type="ECO:0000313" key="12">
    <source>
        <dbReference type="Proteomes" id="UP000285301"/>
    </source>
</evidence>
<evidence type="ECO:0000256" key="4">
    <source>
        <dbReference type="ARBA" id="ARBA00022490"/>
    </source>
</evidence>
<dbReference type="GO" id="GO:0032259">
    <property type="term" value="P:methylation"/>
    <property type="evidence" value="ECO:0007669"/>
    <property type="project" value="UniProtKB-KW"/>
</dbReference>
<dbReference type="PANTHER" id="PTHR14614:SF39">
    <property type="entry name" value="HISTIDINE PROTEIN METHYLTRANSFERASE 1 HOMOLOG"/>
    <property type="match status" value="1"/>
</dbReference>
<dbReference type="EMBL" id="NCKU01008708">
    <property type="protein sequence ID" value="RWS01738.1"/>
    <property type="molecule type" value="Genomic_DNA"/>
</dbReference>
<protein>
    <recommendedName>
        <fullName evidence="3">protein-histidine N-methyltransferase</fullName>
        <ecNumber evidence="3">2.1.1.85</ecNumber>
    </recommendedName>
</protein>
<evidence type="ECO:0000256" key="9">
    <source>
        <dbReference type="ARBA" id="ARBA00038126"/>
    </source>
</evidence>
<dbReference type="InterPro" id="IPR019410">
    <property type="entry name" value="Methyltransf_16"/>
</dbReference>
<organism evidence="10 12">
    <name type="scientific">Dinothrombium tinctorium</name>
    <dbReference type="NCBI Taxonomy" id="1965070"/>
    <lineage>
        <taxon>Eukaryota</taxon>
        <taxon>Metazoa</taxon>
        <taxon>Ecdysozoa</taxon>
        <taxon>Arthropoda</taxon>
        <taxon>Chelicerata</taxon>
        <taxon>Arachnida</taxon>
        <taxon>Acari</taxon>
        <taxon>Acariformes</taxon>
        <taxon>Trombidiformes</taxon>
        <taxon>Prostigmata</taxon>
        <taxon>Anystina</taxon>
        <taxon>Parasitengona</taxon>
        <taxon>Trombidioidea</taxon>
        <taxon>Trombidiidae</taxon>
        <taxon>Dinothrombium</taxon>
    </lineage>
</organism>
<dbReference type="EMBL" id="NCKU01006476">
    <property type="protein sequence ID" value="RWS03463.1"/>
    <property type="molecule type" value="Genomic_DNA"/>
</dbReference>
<dbReference type="Gene3D" id="3.40.50.150">
    <property type="entry name" value="Vaccinia Virus protein VP39"/>
    <property type="match status" value="1"/>
</dbReference>
<accession>A0A3S3NTW4</accession>
<dbReference type="Proteomes" id="UP000285301">
    <property type="component" value="Unassembled WGS sequence"/>
</dbReference>
<keyword evidence="7" id="KW-0949">S-adenosyl-L-methionine</keyword>
<dbReference type="InterPro" id="IPR029063">
    <property type="entry name" value="SAM-dependent_MTases_sf"/>
</dbReference>
<keyword evidence="12" id="KW-1185">Reference proteome</keyword>
<dbReference type="AlphaFoldDB" id="A0A3S3NTW4"/>
<evidence type="ECO:0000256" key="7">
    <source>
        <dbReference type="ARBA" id="ARBA00022691"/>
    </source>
</evidence>
<comment type="subcellular location">
    <subcellularLocation>
        <location evidence="2">Cytoplasm</location>
    </subcellularLocation>
    <subcellularLocation>
        <location evidence="1">Nucleus</location>
    </subcellularLocation>
</comment>
<evidence type="ECO:0000256" key="6">
    <source>
        <dbReference type="ARBA" id="ARBA00022679"/>
    </source>
</evidence>
<name>A0A3S3NTW4_9ACAR</name>
<keyword evidence="6 10" id="KW-0808">Transferase</keyword>
<dbReference type="STRING" id="1965070.A0A3S3NTW4"/>
<sequence length="211" mass="23620">MNADSIAGLDSNSDLLPGIYEGGFKLWECTHDLLEYLSDNIVFNNGDKVFEIGCGSGLLGIQCLLRGAHCVHFQDFNLDVLKWFTIPNIAINCSGVSDKQALFQTRCNFFFGDWRNVKQQLAELNLKYDYIFSSETIYNTQNYSAFVELVKSCLASNGVAFIAAKSYYFGVGGGMHDFEQFIQNDDRLQSSVCATIDASVPRQIIKLHFKA</sequence>
<gene>
    <name evidence="10" type="ORF">B4U79_04821</name>
    <name evidence="11" type="ORF">B4U79_14318</name>
</gene>
<keyword evidence="4" id="KW-0963">Cytoplasm</keyword>
<dbReference type="SUPFAM" id="SSF53335">
    <property type="entry name" value="S-adenosyl-L-methionine-dependent methyltransferases"/>
    <property type="match status" value="1"/>
</dbReference>
<dbReference type="OrthoDB" id="1723750at2759"/>
<dbReference type="EC" id="2.1.1.85" evidence="3"/>
<evidence type="ECO:0000256" key="2">
    <source>
        <dbReference type="ARBA" id="ARBA00004496"/>
    </source>
</evidence>
<reference evidence="10 12" key="1">
    <citation type="journal article" date="2018" name="Gigascience">
        <title>Genomes of trombidid mites reveal novel predicted allergens and laterally-transferred genes associated with secondary metabolism.</title>
        <authorList>
            <person name="Dong X."/>
            <person name="Chaisiri K."/>
            <person name="Xia D."/>
            <person name="Armstrong S.D."/>
            <person name="Fang Y."/>
            <person name="Donnelly M.J."/>
            <person name="Kadowaki T."/>
            <person name="McGarry J.W."/>
            <person name="Darby A.C."/>
            <person name="Makepeace B.L."/>
        </authorList>
    </citation>
    <scope>NUCLEOTIDE SEQUENCE [LARGE SCALE GENOMIC DNA]</scope>
    <source>
        <strain evidence="10">UoL-WK</strain>
    </source>
</reference>
<dbReference type="GO" id="GO:0018064">
    <property type="term" value="F:protein-L-histidine N-tele-methyltransferase activity"/>
    <property type="evidence" value="ECO:0007669"/>
    <property type="project" value="UniProtKB-EC"/>
</dbReference>
<keyword evidence="5 10" id="KW-0489">Methyltransferase</keyword>
<dbReference type="Pfam" id="PF13489">
    <property type="entry name" value="Methyltransf_23"/>
    <property type="match status" value="1"/>
</dbReference>
<evidence type="ECO:0000313" key="10">
    <source>
        <dbReference type="EMBL" id="RWS01738.1"/>
    </source>
</evidence>
<keyword evidence="8" id="KW-0539">Nucleus</keyword>
<evidence type="ECO:0000256" key="1">
    <source>
        <dbReference type="ARBA" id="ARBA00004123"/>
    </source>
</evidence>
<evidence type="ECO:0000256" key="8">
    <source>
        <dbReference type="ARBA" id="ARBA00023242"/>
    </source>
</evidence>
<comment type="similarity">
    <text evidence="9">Belongs to the methyltransferase superfamily. METTL18 family.</text>
</comment>
<reference evidence="10" key="2">
    <citation type="submission" date="2018-11" db="EMBL/GenBank/DDBJ databases">
        <title>Trombidioid mite genomics.</title>
        <authorList>
            <person name="Dong X."/>
        </authorList>
    </citation>
    <scope>NUCLEOTIDE SEQUENCE</scope>
    <source>
        <strain evidence="10">UoL-WK</strain>
    </source>
</reference>
<evidence type="ECO:0000313" key="11">
    <source>
        <dbReference type="EMBL" id="RWS03463.1"/>
    </source>
</evidence>
<evidence type="ECO:0000256" key="3">
    <source>
        <dbReference type="ARBA" id="ARBA00012533"/>
    </source>
</evidence>
<comment type="caution">
    <text evidence="10">The sequence shown here is derived from an EMBL/GenBank/DDBJ whole genome shotgun (WGS) entry which is preliminary data.</text>
</comment>
<evidence type="ECO:0000256" key="5">
    <source>
        <dbReference type="ARBA" id="ARBA00022603"/>
    </source>
</evidence>
<dbReference type="GO" id="GO:0005634">
    <property type="term" value="C:nucleus"/>
    <property type="evidence" value="ECO:0007669"/>
    <property type="project" value="UniProtKB-SubCell"/>
</dbReference>
<dbReference type="GO" id="GO:0005737">
    <property type="term" value="C:cytoplasm"/>
    <property type="evidence" value="ECO:0007669"/>
    <property type="project" value="UniProtKB-SubCell"/>
</dbReference>